<comment type="caution">
    <text evidence="4">The sequence shown here is derived from an EMBL/GenBank/DDBJ whole genome shotgun (WGS) entry which is preliminary data.</text>
</comment>
<sequence length="971" mass="110714">MFKAHDKEQGLPCRLPVAFKGSKGQITVSTACYVLNRVLVTKPQNKTPYELLTGKFEENYDEGFLVRYSLCSKAFRPITKENKANKTGVQKKLIIVQSSKAKNGDEKLNEDTNSKTNKEPLDQEDQAFLEELERLKRQAKEANDADKTLRKTTPVNAASTPLNTASTSTNQDDYQIPSLEDIYEVSRDEIFTSASYDDKDAMADFIILDSIVNHCLFASFLSQIEPKKISQDLEDESWVDAMQEELLQFKTHQVWIFVDLPFGKKVIGTKWVYINKKDERRVVVRNKARLVAQGHRQEEGIDYDEVFAHVARIEAIMIFLAFASYMGFIVYQMDVKSTLLYGKINKEVYVSQPLGFIDHKFPNKVYRVVKALYGLHQAPKAWYATLSTFLVQNGYKKALIDKTLFIKKDKKDIMLDKYVAEIVKKFDFMSVKTASTPIKTKKPLVKDAKAADVDVTPKTSHLHAVKRIFRRLISWQCKKQTIVATSITEAEYFVAASCCGQVKVKTINDEVRIQALVDGKRVNIKESSIRGTLRLDDVKDEQNVPSHSNDLLPSGDDSLKLKELMDLCTNLSNKVPELESGVIDIKSTYQEKIKKLKGNVERLEEENKVLKELKTVYSIDDADEAIMEKEKSSKQGMKLADIDADVEINLEKAQVEAYNLDLDHQEKVLSMMDVNEEDPVDVEEVLEVVKAAKLMTEVVAIAGATKVNVPRKRKGVTIQDPVEKTTIATVEPKVQAKDKGKAILIEEPKPLKRQAQINLDEEVARQLEVELNVDINWNAIIEQVKRSERLHDAVMKYQTLKRKPLTQAQAKRNMIVYLKNIAGFKMDYFKGMTYDEIKPLFEKHYNFNQAFLDEMAKKQKIEEETKELKKHLQIVTDDDDDVYTDATPLASKIPIVDYKIHTKRNKPDFKIIRADKNHITSLIRFPAQSIRSSNAIALDSPYLLVLITGTSQSRQHGKSESDSYYLSDLSR</sequence>
<evidence type="ECO:0000256" key="1">
    <source>
        <dbReference type="SAM" id="Coils"/>
    </source>
</evidence>
<feature type="region of interest" description="Disordered" evidence="2">
    <location>
        <begin position="100"/>
        <end position="123"/>
    </location>
</feature>
<feature type="compositionally biased region" description="Basic and acidic residues" evidence="2">
    <location>
        <begin position="139"/>
        <end position="149"/>
    </location>
</feature>
<gene>
    <name evidence="4" type="ORF">Tci_405362</name>
</gene>
<name>A0A699HHY0_TANCI</name>
<dbReference type="Pfam" id="PF07727">
    <property type="entry name" value="RVT_2"/>
    <property type="match status" value="1"/>
</dbReference>
<feature type="compositionally biased region" description="Polar residues" evidence="2">
    <location>
        <begin position="151"/>
        <end position="171"/>
    </location>
</feature>
<organism evidence="4">
    <name type="scientific">Tanacetum cinerariifolium</name>
    <name type="common">Dalmatian daisy</name>
    <name type="synonym">Chrysanthemum cinerariifolium</name>
    <dbReference type="NCBI Taxonomy" id="118510"/>
    <lineage>
        <taxon>Eukaryota</taxon>
        <taxon>Viridiplantae</taxon>
        <taxon>Streptophyta</taxon>
        <taxon>Embryophyta</taxon>
        <taxon>Tracheophyta</taxon>
        <taxon>Spermatophyta</taxon>
        <taxon>Magnoliopsida</taxon>
        <taxon>eudicotyledons</taxon>
        <taxon>Gunneridae</taxon>
        <taxon>Pentapetalae</taxon>
        <taxon>asterids</taxon>
        <taxon>campanulids</taxon>
        <taxon>Asterales</taxon>
        <taxon>Asteraceae</taxon>
        <taxon>Asteroideae</taxon>
        <taxon>Anthemideae</taxon>
        <taxon>Anthemidinae</taxon>
        <taxon>Tanacetum</taxon>
    </lineage>
</organism>
<feature type="domain" description="Reverse transcriptase Ty1/copia-type" evidence="3">
    <location>
        <begin position="253"/>
        <end position="423"/>
    </location>
</feature>
<dbReference type="InterPro" id="IPR013103">
    <property type="entry name" value="RVT_2"/>
</dbReference>
<dbReference type="EMBL" id="BKCJ010169942">
    <property type="protein sequence ID" value="GEY33388.1"/>
    <property type="molecule type" value="Genomic_DNA"/>
</dbReference>
<dbReference type="AlphaFoldDB" id="A0A699HHY0"/>
<accession>A0A699HHY0</accession>
<feature type="coiled-coil region" evidence="1">
    <location>
        <begin position="586"/>
        <end position="620"/>
    </location>
</feature>
<evidence type="ECO:0000313" key="4">
    <source>
        <dbReference type="EMBL" id="GEY33388.1"/>
    </source>
</evidence>
<evidence type="ECO:0000259" key="3">
    <source>
        <dbReference type="Pfam" id="PF07727"/>
    </source>
</evidence>
<evidence type="ECO:0000256" key="2">
    <source>
        <dbReference type="SAM" id="MobiDB-lite"/>
    </source>
</evidence>
<feature type="compositionally biased region" description="Basic and acidic residues" evidence="2">
    <location>
        <begin position="102"/>
        <end position="121"/>
    </location>
</feature>
<reference evidence="4" key="1">
    <citation type="journal article" date="2019" name="Sci. Rep.">
        <title>Draft genome of Tanacetum cinerariifolium, the natural source of mosquito coil.</title>
        <authorList>
            <person name="Yamashiro T."/>
            <person name="Shiraishi A."/>
            <person name="Satake H."/>
            <person name="Nakayama K."/>
        </authorList>
    </citation>
    <scope>NUCLEOTIDE SEQUENCE</scope>
</reference>
<proteinExistence type="predicted"/>
<feature type="region of interest" description="Disordered" evidence="2">
    <location>
        <begin position="139"/>
        <end position="171"/>
    </location>
</feature>
<keyword evidence="1" id="KW-0175">Coiled coil</keyword>
<protein>
    <submittedName>
        <fullName evidence="4">Putative ribonuclease H-like domain-containing protein</fullName>
    </submittedName>
</protein>